<evidence type="ECO:0000313" key="10">
    <source>
        <dbReference type="Proteomes" id="UP001174694"/>
    </source>
</evidence>
<feature type="transmembrane region" description="Helical" evidence="6">
    <location>
        <begin position="9"/>
        <end position="29"/>
    </location>
</feature>
<feature type="region of interest" description="Disordered" evidence="5">
    <location>
        <begin position="179"/>
        <end position="292"/>
    </location>
</feature>
<comment type="caution">
    <text evidence="9">The sequence shown here is derived from an EMBL/GenBank/DDBJ whole genome shotgun (WGS) entry which is preliminary data.</text>
</comment>
<evidence type="ECO:0000256" key="6">
    <source>
        <dbReference type="SAM" id="Phobius"/>
    </source>
</evidence>
<feature type="transmembrane region" description="Helical" evidence="6">
    <location>
        <begin position="91"/>
        <end position="109"/>
    </location>
</feature>
<name>A0AA38VFM5_9PEZI</name>
<sequence length="560" mass="63363">MRRSFRHDLIMLLIQSDFIKSLTFVIYPLANFTHDRLRSESAFCQAMGFIFALGIEASDAAVLLIALHSAIYIFFPRRSGGENGLYPYRRIAYAFYVVVPLMMASLAFIKGVPGYVNTGEYCYLPTNPSWYRMGLSWIPRYVNFFIILLIYTCIYVRVRLLMRRYSRRSSIAPATLRGSYRRDSSIPPAPPLSSHGLIPPTPPSRRSIAADGRDRQRSVSFERSARPQWNLSGLQYGASTRRGSQDPDIAPDAAPEPLGIAEPPPAVTQTPKPTMVDSDTYPPSRSSTVTANQDDMRAFSFYQRRVSDHNERDNGDFGLALGSARSLPGIIAMLRHGPSLATGERTPSSSSITLAADASEYSNMAATRERTRRQLRLLFVYPLVYLIVWVFPFIGDLGRWNDPLSGRSPFWLVLLSLASLCIQGAADSLLFTVREQPWRHRRRGGLAKGLGRRLAGAWGAERGGRVGRTREEMLAEERMARERREEELEWERMHREGRPPRQAGEVNWWDFEMDGAAPAWSDDGSDGWYGRRKSEDTRAIIGRTQAPPSRREKLRRGTWA</sequence>
<reference evidence="9" key="1">
    <citation type="submission" date="2022-07" db="EMBL/GenBank/DDBJ databases">
        <title>Fungi with potential for degradation of polypropylene.</title>
        <authorList>
            <person name="Gostincar C."/>
        </authorList>
    </citation>
    <scope>NUCLEOTIDE SEQUENCE</scope>
    <source>
        <strain evidence="9">EXF-13308</strain>
    </source>
</reference>
<dbReference type="InterPro" id="IPR023041">
    <property type="entry name" value="Glucose_rcpt_Git3-like_N"/>
</dbReference>
<feature type="domain" description="G protein-coupled receptor GPR1/2/3 C-terminal" evidence="8">
    <location>
        <begin position="367"/>
        <end position="440"/>
    </location>
</feature>
<protein>
    <submittedName>
        <fullName evidence="9">Family A G protein-coupled receptor-like protein</fullName>
    </submittedName>
</protein>
<dbReference type="Proteomes" id="UP001174694">
    <property type="component" value="Unassembled WGS sequence"/>
</dbReference>
<feature type="compositionally biased region" description="Polar residues" evidence="5">
    <location>
        <begin position="227"/>
        <end position="242"/>
    </location>
</feature>
<feature type="transmembrane region" description="Helical" evidence="6">
    <location>
        <begin position="49"/>
        <end position="75"/>
    </location>
</feature>
<evidence type="ECO:0000256" key="1">
    <source>
        <dbReference type="ARBA" id="ARBA00004141"/>
    </source>
</evidence>
<evidence type="ECO:0000256" key="5">
    <source>
        <dbReference type="SAM" id="MobiDB-lite"/>
    </source>
</evidence>
<evidence type="ECO:0000256" key="3">
    <source>
        <dbReference type="ARBA" id="ARBA00022989"/>
    </source>
</evidence>
<feature type="transmembrane region" description="Helical" evidence="6">
    <location>
        <begin position="377"/>
        <end position="395"/>
    </location>
</feature>
<dbReference type="InterPro" id="IPR022596">
    <property type="entry name" value="GPR1/2/3_C"/>
</dbReference>
<dbReference type="AlphaFoldDB" id="A0AA38VFM5"/>
<keyword evidence="10" id="KW-1185">Reference proteome</keyword>
<dbReference type="GO" id="GO:0005886">
    <property type="term" value="C:plasma membrane"/>
    <property type="evidence" value="ECO:0007669"/>
    <property type="project" value="TreeGrafter"/>
</dbReference>
<keyword evidence="4 6" id="KW-0472">Membrane</keyword>
<evidence type="ECO:0000256" key="4">
    <source>
        <dbReference type="ARBA" id="ARBA00023136"/>
    </source>
</evidence>
<keyword evidence="3 6" id="KW-1133">Transmembrane helix</keyword>
<comment type="subcellular location">
    <subcellularLocation>
        <location evidence="1">Membrane</location>
        <topology evidence="1">Multi-pass membrane protein</topology>
    </subcellularLocation>
</comment>
<accession>A0AA38VFM5</accession>
<feature type="transmembrane region" description="Helical" evidence="6">
    <location>
        <begin position="410"/>
        <end position="433"/>
    </location>
</feature>
<dbReference type="GO" id="GO:0007189">
    <property type="term" value="P:adenylate cyclase-activating G protein-coupled receptor signaling pathway"/>
    <property type="evidence" value="ECO:0007669"/>
    <property type="project" value="TreeGrafter"/>
</dbReference>
<organism evidence="9 10">
    <name type="scientific">Pleurostoma richardsiae</name>
    <dbReference type="NCBI Taxonomy" id="41990"/>
    <lineage>
        <taxon>Eukaryota</taxon>
        <taxon>Fungi</taxon>
        <taxon>Dikarya</taxon>
        <taxon>Ascomycota</taxon>
        <taxon>Pezizomycotina</taxon>
        <taxon>Sordariomycetes</taxon>
        <taxon>Sordariomycetidae</taxon>
        <taxon>Calosphaeriales</taxon>
        <taxon>Pleurostomataceae</taxon>
        <taxon>Pleurostoma</taxon>
    </lineage>
</organism>
<dbReference type="SUPFAM" id="SSF81321">
    <property type="entry name" value="Family A G protein-coupled receptor-like"/>
    <property type="match status" value="1"/>
</dbReference>
<proteinExistence type="predicted"/>
<dbReference type="Gene3D" id="1.20.1070.10">
    <property type="entry name" value="Rhodopsin 7-helix transmembrane proteins"/>
    <property type="match status" value="1"/>
</dbReference>
<gene>
    <name evidence="9" type="ORF">NKR23_g8485</name>
</gene>
<evidence type="ECO:0000313" key="9">
    <source>
        <dbReference type="EMBL" id="KAJ9138451.1"/>
    </source>
</evidence>
<dbReference type="Pfam" id="PF11710">
    <property type="entry name" value="Git3"/>
    <property type="match status" value="1"/>
</dbReference>
<evidence type="ECO:0000259" key="7">
    <source>
        <dbReference type="Pfam" id="PF11710"/>
    </source>
</evidence>
<feature type="region of interest" description="Disordered" evidence="5">
    <location>
        <begin position="517"/>
        <end position="560"/>
    </location>
</feature>
<dbReference type="GO" id="GO:0004930">
    <property type="term" value="F:G protein-coupled receptor activity"/>
    <property type="evidence" value="ECO:0007669"/>
    <property type="project" value="TreeGrafter"/>
</dbReference>
<dbReference type="EMBL" id="JANBVO010000030">
    <property type="protein sequence ID" value="KAJ9138451.1"/>
    <property type="molecule type" value="Genomic_DNA"/>
</dbReference>
<dbReference type="Pfam" id="PF11970">
    <property type="entry name" value="GPR_Gpa2_C"/>
    <property type="match status" value="1"/>
</dbReference>
<feature type="compositionally biased region" description="Polar residues" evidence="5">
    <location>
        <begin position="281"/>
        <end position="292"/>
    </location>
</feature>
<dbReference type="PANTHER" id="PTHR23112">
    <property type="entry name" value="G PROTEIN-COUPLED RECEPTOR 157-RELATED"/>
    <property type="match status" value="1"/>
</dbReference>
<feature type="transmembrane region" description="Helical" evidence="6">
    <location>
        <begin position="138"/>
        <end position="158"/>
    </location>
</feature>
<evidence type="ECO:0000256" key="2">
    <source>
        <dbReference type="ARBA" id="ARBA00022692"/>
    </source>
</evidence>
<keyword evidence="9" id="KW-0675">Receptor</keyword>
<evidence type="ECO:0000259" key="8">
    <source>
        <dbReference type="Pfam" id="PF11970"/>
    </source>
</evidence>
<feature type="domain" description="Glucose receptor Git3-like N-terminal" evidence="7">
    <location>
        <begin position="2"/>
        <end position="163"/>
    </location>
</feature>
<dbReference type="PANTHER" id="PTHR23112:SF37">
    <property type="entry name" value="G PROTEIN-COUPLED RECEPTOR GPR1"/>
    <property type="match status" value="1"/>
</dbReference>
<feature type="compositionally biased region" description="Low complexity" evidence="5">
    <location>
        <begin position="246"/>
        <end position="255"/>
    </location>
</feature>
<keyword evidence="2 6" id="KW-0812">Transmembrane</keyword>